<keyword evidence="3" id="KW-1185">Reference proteome</keyword>
<proteinExistence type="predicted"/>
<reference evidence="1" key="1">
    <citation type="journal article" date="2010" name="Science">
        <title>Plasticity of animal genome architecture unmasked by rapid evolution of a pelagic tunicate.</title>
        <authorList>
            <person name="Denoeud F."/>
            <person name="Henriet S."/>
            <person name="Mungpakdee S."/>
            <person name="Aury J.M."/>
            <person name="Da Silva C."/>
            <person name="Brinkmann H."/>
            <person name="Mikhaleva J."/>
            <person name="Olsen L.C."/>
            <person name="Jubin C."/>
            <person name="Canestro C."/>
            <person name="Bouquet J.M."/>
            <person name="Danks G."/>
            <person name="Poulain J."/>
            <person name="Campsteijn C."/>
            <person name="Adamski M."/>
            <person name="Cross I."/>
            <person name="Yadetie F."/>
            <person name="Muffato M."/>
            <person name="Louis A."/>
            <person name="Butcher S."/>
            <person name="Tsagkogeorga G."/>
            <person name="Konrad A."/>
            <person name="Singh S."/>
            <person name="Jensen M.F."/>
            <person name="Cong E.H."/>
            <person name="Eikeseth-Otteraa H."/>
            <person name="Noel B."/>
            <person name="Anthouard V."/>
            <person name="Porcel B.M."/>
            <person name="Kachouri-Lafond R."/>
            <person name="Nishino A."/>
            <person name="Ugolini M."/>
            <person name="Chourrout P."/>
            <person name="Nishida H."/>
            <person name="Aasland R."/>
            <person name="Huzurbazar S."/>
            <person name="Westhof E."/>
            <person name="Delsuc F."/>
            <person name="Lehrach H."/>
            <person name="Reinhardt R."/>
            <person name="Weissenbach J."/>
            <person name="Roy S.W."/>
            <person name="Artiguenave F."/>
            <person name="Postlethwait J.H."/>
            <person name="Manak J.R."/>
            <person name="Thompson E.M."/>
            <person name="Jaillon O."/>
            <person name="Du Pasquier L."/>
            <person name="Boudinot P."/>
            <person name="Liberles D.A."/>
            <person name="Volff J.N."/>
            <person name="Philippe H."/>
            <person name="Lenhard B."/>
            <person name="Roest Crollius H."/>
            <person name="Wincker P."/>
            <person name="Chourrout D."/>
        </authorList>
    </citation>
    <scope>NUCLEOTIDE SEQUENCE [LARGE SCALE GENOMIC DNA]</scope>
</reference>
<accession>E4X221</accession>
<gene>
    <name evidence="1" type="ORF">GSOID_T00015931001</name>
    <name evidence="2" type="ORF">GSOID_T00028155001</name>
</gene>
<evidence type="ECO:0000313" key="3">
    <source>
        <dbReference type="Proteomes" id="UP000001307"/>
    </source>
</evidence>
<dbReference type="Proteomes" id="UP000001307">
    <property type="component" value="Unassembled WGS sequence"/>
</dbReference>
<sequence>MAFAFALEERIQRTRSNSISFKQRKLLQNIHN</sequence>
<evidence type="ECO:0000313" key="1">
    <source>
        <dbReference type="EMBL" id="CBY23489.1"/>
    </source>
</evidence>
<dbReference type="InParanoid" id="E4X221"/>
<name>E4X221_OIKDI</name>
<organism evidence="1">
    <name type="scientific">Oikopleura dioica</name>
    <name type="common">Tunicate</name>
    <dbReference type="NCBI Taxonomy" id="34765"/>
    <lineage>
        <taxon>Eukaryota</taxon>
        <taxon>Metazoa</taxon>
        <taxon>Chordata</taxon>
        <taxon>Tunicata</taxon>
        <taxon>Appendicularia</taxon>
        <taxon>Copelata</taxon>
        <taxon>Oikopleuridae</taxon>
        <taxon>Oikopleura</taxon>
    </lineage>
</organism>
<evidence type="ECO:0000313" key="2">
    <source>
        <dbReference type="EMBL" id="CBY43546.1"/>
    </source>
</evidence>
<dbReference type="AlphaFoldDB" id="E4X221"/>
<dbReference type="EMBL" id="FN653021">
    <property type="protein sequence ID" value="CBY23489.1"/>
    <property type="molecule type" value="Genomic_DNA"/>
</dbReference>
<dbReference type="Proteomes" id="UP000011014">
    <property type="component" value="Unassembled WGS sequence"/>
</dbReference>
<protein>
    <submittedName>
        <fullName evidence="1">Uncharacterized protein</fullName>
    </submittedName>
</protein>
<dbReference type="EMBL" id="FN658372">
    <property type="protein sequence ID" value="CBY43546.1"/>
    <property type="molecule type" value="Genomic_DNA"/>
</dbReference>